<dbReference type="GO" id="GO:0075512">
    <property type="term" value="P:clathrin-dependent endocytosis of virus by host cell"/>
    <property type="evidence" value="ECO:0007669"/>
    <property type="project" value="TreeGrafter"/>
</dbReference>
<sequence length="538" mass="56822">IPQSTSSSRPTDPPRNPQLKAFVESGEGTAVILLCTVESNPLSEITLLKGGQPMASSPTTGGDQPGKNIHVSSSPNMLRLEIQEASEKDEGEYECWAHSPLGSTHASLPLHVQAITVLVRPSAEVPEGTAVMLTCREVGAHPGTLYTWYKNGRWLVEGLDAFLALPAARPTDAGAYGCQAGRGQGGRRAPPVTLRVLYAPQEPSFISLVEPQHGHQAVLLCTVNSFPPSDITLHRGPGHTPLASTQGPSDPRFDVQVAPNSLRVGMRGLELRDAGLYTCSANNSHGTASSSLHLDVGGVTVMVEPSPEVLEGTTATMTCSGIPWVGNEANYTWYKNNRWLQDGPAGSLVLTRVSSADTGSYCCRASGTRGSATSALLSLSVLCECPPALGSHATAHHQPHLPHTDPPRDVSISTFLENHSGRVGIVLCTTDSHPASTITLYHHGRLLASSLVPVATTPGVRVSPSYNSLRVELRAVGPEDSGKYICVANNSLGNATADAYFNVHTLTHLLAFTVLAGLLMAVICVAALALLAVKLWPR</sequence>
<dbReference type="InterPro" id="IPR007110">
    <property type="entry name" value="Ig-like_dom"/>
</dbReference>
<keyword evidence="5" id="KW-1185">Reference proteome</keyword>
<proteinExistence type="predicted"/>
<accession>A0A7L4DBR3</accession>
<keyword evidence="2" id="KW-0472">Membrane</keyword>
<dbReference type="SMART" id="SM00409">
    <property type="entry name" value="IG"/>
    <property type="match status" value="5"/>
</dbReference>
<dbReference type="OrthoDB" id="10039395at2759"/>
<dbReference type="Pfam" id="PF13895">
    <property type="entry name" value="Ig_2"/>
    <property type="match status" value="2"/>
</dbReference>
<protein>
    <submittedName>
        <fullName evidence="4">SN protein</fullName>
    </submittedName>
</protein>
<feature type="domain" description="Ig-like" evidence="3">
    <location>
        <begin position="407"/>
        <end position="502"/>
    </location>
</feature>
<dbReference type="SUPFAM" id="SSF48726">
    <property type="entry name" value="Immunoglobulin"/>
    <property type="match status" value="5"/>
</dbReference>
<comment type="caution">
    <text evidence="4">The sequence shown here is derived from an EMBL/GenBank/DDBJ whole genome shotgun (WGS) entry which is preliminary data.</text>
</comment>
<dbReference type="Pfam" id="PF07679">
    <property type="entry name" value="I-set"/>
    <property type="match status" value="3"/>
</dbReference>
<evidence type="ECO:0000259" key="3">
    <source>
        <dbReference type="PROSITE" id="PS50835"/>
    </source>
</evidence>
<name>A0A7L4DBR3_9AVES</name>
<organism evidence="4 5">
    <name type="scientific">Eurystomus gularis</name>
    <dbReference type="NCBI Taxonomy" id="325343"/>
    <lineage>
        <taxon>Eukaryota</taxon>
        <taxon>Metazoa</taxon>
        <taxon>Chordata</taxon>
        <taxon>Craniata</taxon>
        <taxon>Vertebrata</taxon>
        <taxon>Euteleostomi</taxon>
        <taxon>Archelosauria</taxon>
        <taxon>Archosauria</taxon>
        <taxon>Dinosauria</taxon>
        <taxon>Saurischia</taxon>
        <taxon>Theropoda</taxon>
        <taxon>Coelurosauria</taxon>
        <taxon>Aves</taxon>
        <taxon>Neognathae</taxon>
        <taxon>Neoaves</taxon>
        <taxon>Telluraves</taxon>
        <taxon>Coraciimorphae</taxon>
        <taxon>Coraciiformes</taxon>
        <taxon>Coraciidae</taxon>
        <taxon>Eurystomus</taxon>
    </lineage>
</organism>
<keyword evidence="2" id="KW-0812">Transmembrane</keyword>
<dbReference type="InterPro" id="IPR003599">
    <property type="entry name" value="Ig_sub"/>
</dbReference>
<dbReference type="GO" id="GO:0005770">
    <property type="term" value="C:late endosome"/>
    <property type="evidence" value="ECO:0007669"/>
    <property type="project" value="TreeGrafter"/>
</dbReference>
<feature type="domain" description="Ig-like" evidence="3">
    <location>
        <begin position="17"/>
        <end position="95"/>
    </location>
</feature>
<dbReference type="EMBL" id="VZZY01011112">
    <property type="protein sequence ID" value="NXW58843.1"/>
    <property type="molecule type" value="Genomic_DNA"/>
</dbReference>
<dbReference type="Proteomes" id="UP000541249">
    <property type="component" value="Unassembled WGS sequence"/>
</dbReference>
<dbReference type="InterPro" id="IPR013783">
    <property type="entry name" value="Ig-like_fold"/>
</dbReference>
<feature type="domain" description="Ig-like" evidence="3">
    <location>
        <begin position="109"/>
        <end position="193"/>
    </location>
</feature>
<dbReference type="GO" id="GO:0005769">
    <property type="term" value="C:early endosome"/>
    <property type="evidence" value="ECO:0007669"/>
    <property type="project" value="TreeGrafter"/>
</dbReference>
<feature type="domain" description="Ig-like" evidence="3">
    <location>
        <begin position="203"/>
        <end position="295"/>
    </location>
</feature>
<reference evidence="4 5" key="1">
    <citation type="submission" date="2019-09" db="EMBL/GenBank/DDBJ databases">
        <title>Bird 10,000 Genomes (B10K) Project - Family phase.</title>
        <authorList>
            <person name="Zhang G."/>
        </authorList>
    </citation>
    <scope>NUCLEOTIDE SEQUENCE [LARGE SCALE GENOMIC DNA]</scope>
    <source>
        <strain evidence="4">B10K-DU-002-51</strain>
        <tissue evidence="4">Muscle</tissue>
    </source>
</reference>
<dbReference type="PANTHER" id="PTHR47243:SF1">
    <property type="entry name" value="SIALOADHESIN"/>
    <property type="match status" value="1"/>
</dbReference>
<feature type="non-terminal residue" evidence="4">
    <location>
        <position position="538"/>
    </location>
</feature>
<dbReference type="SMART" id="SM00408">
    <property type="entry name" value="IGc2"/>
    <property type="match status" value="5"/>
</dbReference>
<feature type="transmembrane region" description="Helical" evidence="2">
    <location>
        <begin position="509"/>
        <end position="533"/>
    </location>
</feature>
<dbReference type="GO" id="GO:0005886">
    <property type="term" value="C:plasma membrane"/>
    <property type="evidence" value="ECO:0007669"/>
    <property type="project" value="TreeGrafter"/>
</dbReference>
<dbReference type="GO" id="GO:0046790">
    <property type="term" value="F:virion binding"/>
    <property type="evidence" value="ECO:0007669"/>
    <property type="project" value="TreeGrafter"/>
</dbReference>
<dbReference type="AlphaFoldDB" id="A0A7L4DBR3"/>
<dbReference type="CDD" id="cd00096">
    <property type="entry name" value="Ig"/>
    <property type="match status" value="1"/>
</dbReference>
<gene>
    <name evidence="4" type="primary">Siglec1_1</name>
    <name evidence="4" type="ORF">EURGUL_R15047</name>
</gene>
<keyword evidence="2" id="KW-1133">Transmembrane helix</keyword>
<evidence type="ECO:0000313" key="4">
    <source>
        <dbReference type="EMBL" id="NXW58843.1"/>
    </source>
</evidence>
<feature type="region of interest" description="Disordered" evidence="1">
    <location>
        <begin position="49"/>
        <end position="75"/>
    </location>
</feature>
<dbReference type="PANTHER" id="PTHR47243">
    <property type="entry name" value="SIALOADHESIN"/>
    <property type="match status" value="1"/>
</dbReference>
<dbReference type="InterPro" id="IPR036179">
    <property type="entry name" value="Ig-like_dom_sf"/>
</dbReference>
<feature type="non-terminal residue" evidence="4">
    <location>
        <position position="1"/>
    </location>
</feature>
<dbReference type="Gene3D" id="2.60.40.10">
    <property type="entry name" value="Immunoglobulins"/>
    <property type="match status" value="5"/>
</dbReference>
<dbReference type="InterPro" id="IPR003598">
    <property type="entry name" value="Ig_sub2"/>
</dbReference>
<dbReference type="InterPro" id="IPR013098">
    <property type="entry name" value="Ig_I-set"/>
</dbReference>
<dbReference type="PROSITE" id="PS50835">
    <property type="entry name" value="IG_LIKE"/>
    <property type="match status" value="5"/>
</dbReference>
<evidence type="ECO:0000256" key="1">
    <source>
        <dbReference type="SAM" id="MobiDB-lite"/>
    </source>
</evidence>
<evidence type="ECO:0000313" key="5">
    <source>
        <dbReference type="Proteomes" id="UP000541249"/>
    </source>
</evidence>
<evidence type="ECO:0000256" key="2">
    <source>
        <dbReference type="SAM" id="Phobius"/>
    </source>
</evidence>
<feature type="domain" description="Ig-like" evidence="3">
    <location>
        <begin position="297"/>
        <end position="378"/>
    </location>
</feature>